<dbReference type="EMBL" id="CM046400">
    <property type="protein sequence ID" value="KAI8524784.1"/>
    <property type="molecule type" value="Genomic_DNA"/>
</dbReference>
<evidence type="ECO:0000313" key="1">
    <source>
        <dbReference type="EMBL" id="KAI8524784.1"/>
    </source>
</evidence>
<organism evidence="1 2">
    <name type="scientific">Rhododendron molle</name>
    <name type="common">Chinese azalea</name>
    <name type="synonym">Azalea mollis</name>
    <dbReference type="NCBI Taxonomy" id="49168"/>
    <lineage>
        <taxon>Eukaryota</taxon>
        <taxon>Viridiplantae</taxon>
        <taxon>Streptophyta</taxon>
        <taxon>Embryophyta</taxon>
        <taxon>Tracheophyta</taxon>
        <taxon>Spermatophyta</taxon>
        <taxon>Magnoliopsida</taxon>
        <taxon>eudicotyledons</taxon>
        <taxon>Gunneridae</taxon>
        <taxon>Pentapetalae</taxon>
        <taxon>asterids</taxon>
        <taxon>Ericales</taxon>
        <taxon>Ericaceae</taxon>
        <taxon>Ericoideae</taxon>
        <taxon>Rhodoreae</taxon>
        <taxon>Rhododendron</taxon>
    </lineage>
</organism>
<evidence type="ECO:0000313" key="2">
    <source>
        <dbReference type="Proteomes" id="UP001062846"/>
    </source>
</evidence>
<reference evidence="1" key="1">
    <citation type="submission" date="2022-02" db="EMBL/GenBank/DDBJ databases">
        <title>Plant Genome Project.</title>
        <authorList>
            <person name="Zhang R.-G."/>
        </authorList>
    </citation>
    <scope>NUCLEOTIDE SEQUENCE</scope>
    <source>
        <strain evidence="1">AT1</strain>
    </source>
</reference>
<proteinExistence type="predicted"/>
<comment type="caution">
    <text evidence="1">The sequence shown here is derived from an EMBL/GenBank/DDBJ whole genome shotgun (WGS) entry which is preliminary data.</text>
</comment>
<protein>
    <submittedName>
        <fullName evidence="1">Uncharacterized protein</fullName>
    </submittedName>
</protein>
<dbReference type="Proteomes" id="UP001062846">
    <property type="component" value="Chromosome 13"/>
</dbReference>
<accession>A0ACC0L8Y5</accession>
<keyword evidence="2" id="KW-1185">Reference proteome</keyword>
<name>A0ACC0L8Y5_RHOML</name>
<sequence length="116" mass="12383">MAIDHGGIFSSKMNPSTSISPHTAASLVLVFVLLLLVRTTSAARYHRSNTPGTSSIDIEESTKRDMTLFSTQRPQNSTTNGIEVHQSPPLPTGRGGRVFSASAHEVPSGPNPISNR</sequence>
<gene>
    <name evidence="1" type="ORF">RHMOL_Rhmol13G0176200</name>
</gene>